<dbReference type="Pfam" id="PF00023">
    <property type="entry name" value="Ank"/>
    <property type="match status" value="1"/>
</dbReference>
<feature type="region of interest" description="Disordered" evidence="4">
    <location>
        <begin position="380"/>
        <end position="421"/>
    </location>
</feature>
<keyword evidence="2 3" id="KW-0040">ANK repeat</keyword>
<reference evidence="6 7" key="1">
    <citation type="submission" date="2025-05" db="UniProtKB">
        <authorList>
            <consortium name="RefSeq"/>
        </authorList>
    </citation>
    <scope>IDENTIFICATION</scope>
</reference>
<dbReference type="Gene3D" id="1.25.40.20">
    <property type="entry name" value="Ankyrin repeat-containing domain"/>
    <property type="match status" value="1"/>
</dbReference>
<dbReference type="InterPro" id="IPR036770">
    <property type="entry name" value="Ankyrin_rpt-contain_sf"/>
</dbReference>
<evidence type="ECO:0000313" key="6">
    <source>
        <dbReference type="RefSeq" id="XP_065653972.1"/>
    </source>
</evidence>
<accession>A0ABM4BXN2</accession>
<sequence length="716" mass="81805">MTDHIIRTFQESYESGLLKPNQLDDSGLSLSHKMAADGELTCLKLLINFGGDPCLRSSTGATPAHFAASNGHLHILQYLHEINKEAVSLKDNTHVTPLYIAAQEGQLDCLIWLIKNSSTSPNVKTINGMTPCHVASQEGKLECLRYLLKAAHAVFSKDNEGRSFLHYAAAEGHSKVIQWLIKHCGLNPDEKDKTFTTPLHIAAWCGHDKAIETLIACGANVDCVDSSNKKPLDYAKTLGKKSTANILFEVMSKATEHNSLKRVRFEEYQPASKKILTLKSKEKNRMLVNDEVMFQFDTWSDSSTTKNKRNKRELYKTSNNLFKHNLNDDFDQINIGKFKMQKNKTFFSDSPALINKYRNNVTDNAKQSTTRQFEERLKHGYHNSTKQNNTLCSQTGFSNRPASKSNKSKINLSSELPSQSSKVNRHFINKSYLSDSNLVNFSDNNDKHKELQERSNYDKRDVINYKKDIEATNNSKQTESNFNEKTNYIPQSYYKKKLYNDNKINNNHHNSAKYARETLALKINSNNHQSASYSLHELKLKRSNNRLTNIESNKVAARDLDITPVRESEKFEFFSSNLINNKKHSNWSNIRNGLTSFFTGLRSKPTNQNQDKLKTLVTRAPREDIFSRFNKPNKSSRIEFHDLFNSSTVGTYTINNASRLTPANENRHLTFDDFSRIKSRALDTSLRGKNKVFEEHIEIQEKQASRDKLTGSAFIW</sequence>
<name>A0ABM4BXN2_HYDVU</name>
<dbReference type="Pfam" id="PF13637">
    <property type="entry name" value="Ank_4"/>
    <property type="match status" value="1"/>
</dbReference>
<proteinExistence type="predicted"/>
<dbReference type="GeneID" id="136071953"/>
<dbReference type="PROSITE" id="PS50088">
    <property type="entry name" value="ANK_REPEAT"/>
    <property type="match status" value="4"/>
</dbReference>
<evidence type="ECO:0000256" key="1">
    <source>
        <dbReference type="ARBA" id="ARBA00022737"/>
    </source>
</evidence>
<feature type="repeat" description="ANK" evidence="3">
    <location>
        <begin position="127"/>
        <end position="159"/>
    </location>
</feature>
<keyword evidence="1" id="KW-0677">Repeat</keyword>
<dbReference type="PANTHER" id="PTHR24201">
    <property type="entry name" value="ANK_REP_REGION DOMAIN-CONTAINING PROTEIN"/>
    <property type="match status" value="1"/>
</dbReference>
<feature type="region of interest" description="Disordered" evidence="4">
    <location>
        <begin position="438"/>
        <end position="459"/>
    </location>
</feature>
<dbReference type="InterPro" id="IPR050776">
    <property type="entry name" value="Ank_Repeat/CDKN_Inhibitor"/>
</dbReference>
<gene>
    <name evidence="6 7" type="primary">LOC136071953</name>
</gene>
<evidence type="ECO:0000313" key="5">
    <source>
        <dbReference type="Proteomes" id="UP001652625"/>
    </source>
</evidence>
<feature type="repeat" description="ANK" evidence="3">
    <location>
        <begin position="160"/>
        <end position="183"/>
    </location>
</feature>
<dbReference type="Proteomes" id="UP001652625">
    <property type="component" value="Chromosome 05"/>
</dbReference>
<dbReference type="RefSeq" id="XP_065653973.1">
    <property type="nucleotide sequence ID" value="XM_065797901.1"/>
</dbReference>
<evidence type="ECO:0000313" key="7">
    <source>
        <dbReference type="RefSeq" id="XP_065653973.1"/>
    </source>
</evidence>
<feature type="compositionally biased region" description="Basic and acidic residues" evidence="4">
    <location>
        <begin position="444"/>
        <end position="459"/>
    </location>
</feature>
<dbReference type="PROSITE" id="PS50297">
    <property type="entry name" value="ANK_REP_REGION"/>
    <property type="match status" value="4"/>
</dbReference>
<dbReference type="SUPFAM" id="SSF48403">
    <property type="entry name" value="Ankyrin repeat"/>
    <property type="match status" value="1"/>
</dbReference>
<feature type="compositionally biased region" description="Polar residues" evidence="4">
    <location>
        <begin position="382"/>
        <end position="402"/>
    </location>
</feature>
<dbReference type="Pfam" id="PF12796">
    <property type="entry name" value="Ank_2"/>
    <property type="match status" value="1"/>
</dbReference>
<feature type="compositionally biased region" description="Low complexity" evidence="4">
    <location>
        <begin position="403"/>
        <end position="414"/>
    </location>
</feature>
<feature type="repeat" description="ANK" evidence="3">
    <location>
        <begin position="59"/>
        <end position="79"/>
    </location>
</feature>
<evidence type="ECO:0000256" key="3">
    <source>
        <dbReference type="PROSITE-ProRule" id="PRU00023"/>
    </source>
</evidence>
<dbReference type="SMART" id="SM00248">
    <property type="entry name" value="ANK"/>
    <property type="match status" value="6"/>
</dbReference>
<protein>
    <submittedName>
        <fullName evidence="6 7">Homeobox protein 2-like isoform X1</fullName>
    </submittedName>
</protein>
<dbReference type="InterPro" id="IPR002110">
    <property type="entry name" value="Ankyrin_rpt"/>
</dbReference>
<evidence type="ECO:0000256" key="4">
    <source>
        <dbReference type="SAM" id="MobiDB-lite"/>
    </source>
</evidence>
<dbReference type="RefSeq" id="XP_065653972.1">
    <property type="nucleotide sequence ID" value="XM_065797900.1"/>
</dbReference>
<feature type="repeat" description="ANK" evidence="3">
    <location>
        <begin position="194"/>
        <end position="226"/>
    </location>
</feature>
<keyword evidence="5" id="KW-1185">Reference proteome</keyword>
<evidence type="ECO:0000256" key="2">
    <source>
        <dbReference type="ARBA" id="ARBA00023043"/>
    </source>
</evidence>
<organism evidence="5 7">
    <name type="scientific">Hydra vulgaris</name>
    <name type="common">Hydra</name>
    <name type="synonym">Hydra attenuata</name>
    <dbReference type="NCBI Taxonomy" id="6087"/>
    <lineage>
        <taxon>Eukaryota</taxon>
        <taxon>Metazoa</taxon>
        <taxon>Cnidaria</taxon>
        <taxon>Hydrozoa</taxon>
        <taxon>Hydroidolina</taxon>
        <taxon>Anthoathecata</taxon>
        <taxon>Aplanulata</taxon>
        <taxon>Hydridae</taxon>
        <taxon>Hydra</taxon>
    </lineage>
</organism>